<dbReference type="InterPro" id="IPR012577">
    <property type="entry name" value="NIPSNAP"/>
</dbReference>
<evidence type="ECO:0000259" key="1">
    <source>
        <dbReference type="Pfam" id="PF07978"/>
    </source>
</evidence>
<organism evidence="2 3">
    <name type="scientific">Sporichthya brevicatena</name>
    <dbReference type="NCBI Taxonomy" id="171442"/>
    <lineage>
        <taxon>Bacteria</taxon>
        <taxon>Bacillati</taxon>
        <taxon>Actinomycetota</taxon>
        <taxon>Actinomycetes</taxon>
        <taxon>Sporichthyales</taxon>
        <taxon>Sporichthyaceae</taxon>
        <taxon>Sporichthya</taxon>
    </lineage>
</organism>
<evidence type="ECO:0000313" key="3">
    <source>
        <dbReference type="Proteomes" id="UP001500957"/>
    </source>
</evidence>
<name>A0ABP3R840_9ACTN</name>
<evidence type="ECO:0000313" key="2">
    <source>
        <dbReference type="EMBL" id="GAA0603231.1"/>
    </source>
</evidence>
<sequence>MISEIREYVAMPGRLPDVIAFFHEDVIPLFHKHGMEFTQMGVTTIGDNSFGEFVYTMRFADLAEMEQKWGAFVADPGFGSALAAREAKGPLYRAIRRRVIDSGQFDHLLGDLTSD</sequence>
<feature type="domain" description="NIPSNAP" evidence="1">
    <location>
        <begin position="4"/>
        <end position="99"/>
    </location>
</feature>
<accession>A0ABP3R840</accession>
<comment type="caution">
    <text evidence="2">The sequence shown here is derived from an EMBL/GenBank/DDBJ whole genome shotgun (WGS) entry which is preliminary data.</text>
</comment>
<dbReference type="EMBL" id="BAAAHE010000001">
    <property type="protein sequence ID" value="GAA0603231.1"/>
    <property type="molecule type" value="Genomic_DNA"/>
</dbReference>
<gene>
    <name evidence="2" type="ORF">GCM10009547_00980</name>
</gene>
<reference evidence="3" key="1">
    <citation type="journal article" date="2019" name="Int. J. Syst. Evol. Microbiol.">
        <title>The Global Catalogue of Microorganisms (GCM) 10K type strain sequencing project: providing services to taxonomists for standard genome sequencing and annotation.</title>
        <authorList>
            <consortium name="The Broad Institute Genomics Platform"/>
            <consortium name="The Broad Institute Genome Sequencing Center for Infectious Disease"/>
            <person name="Wu L."/>
            <person name="Ma J."/>
        </authorList>
    </citation>
    <scope>NUCLEOTIDE SEQUENCE [LARGE SCALE GENOMIC DNA]</scope>
    <source>
        <strain evidence="3">JCM 10671</strain>
    </source>
</reference>
<dbReference type="Gene3D" id="3.30.70.100">
    <property type="match status" value="1"/>
</dbReference>
<dbReference type="SUPFAM" id="SSF54909">
    <property type="entry name" value="Dimeric alpha+beta barrel"/>
    <property type="match status" value="1"/>
</dbReference>
<proteinExistence type="predicted"/>
<dbReference type="InterPro" id="IPR011008">
    <property type="entry name" value="Dimeric_a/b-barrel"/>
</dbReference>
<protein>
    <submittedName>
        <fullName evidence="2">NIPSNAP family protein</fullName>
    </submittedName>
</protein>
<dbReference type="Pfam" id="PF07978">
    <property type="entry name" value="NIPSNAP"/>
    <property type="match status" value="1"/>
</dbReference>
<dbReference type="Proteomes" id="UP001500957">
    <property type="component" value="Unassembled WGS sequence"/>
</dbReference>
<keyword evidence="3" id="KW-1185">Reference proteome</keyword>